<reference evidence="8 9" key="1">
    <citation type="submission" date="2018-06" db="EMBL/GenBank/DDBJ databases">
        <title>Genomic Encyclopedia of Archaeal and Bacterial Type Strains, Phase II (KMG-II): from individual species to whole genera.</title>
        <authorList>
            <person name="Goeker M."/>
        </authorList>
    </citation>
    <scope>NUCLEOTIDE SEQUENCE [LARGE SCALE GENOMIC DNA]</scope>
    <source>
        <strain evidence="8 9">DSM 29821</strain>
    </source>
</reference>
<accession>A0A327VZ65</accession>
<sequence length="208" mass="23634">MVIGVVKDFNFQSLHEKVKPLSLRRGDFDAFNKITLRLQSPDLKRSVQEIATIWNEIAPQRPFLYSFLDQAFNRQYQKDQRFGQIFSIFGALTIIIACLGLFGLVTYSIEKRMKEIGIRRILGASVPNVIGLLSQDFILLILIAIVIATPATWYAMHSWLNTFAYTVDIHWWIFLVAGISAMSIAISTIGILAFRAARINPVRALRSE</sequence>
<dbReference type="PANTHER" id="PTHR30572">
    <property type="entry name" value="MEMBRANE COMPONENT OF TRANSPORTER-RELATED"/>
    <property type="match status" value="1"/>
</dbReference>
<dbReference type="InterPro" id="IPR003838">
    <property type="entry name" value="ABC3_permease_C"/>
</dbReference>
<keyword evidence="3 6" id="KW-0812">Transmembrane</keyword>
<evidence type="ECO:0000256" key="1">
    <source>
        <dbReference type="ARBA" id="ARBA00004651"/>
    </source>
</evidence>
<dbReference type="GO" id="GO:0022857">
    <property type="term" value="F:transmembrane transporter activity"/>
    <property type="evidence" value="ECO:0007669"/>
    <property type="project" value="TreeGrafter"/>
</dbReference>
<evidence type="ECO:0000256" key="2">
    <source>
        <dbReference type="ARBA" id="ARBA00022475"/>
    </source>
</evidence>
<feature type="transmembrane region" description="Helical" evidence="6">
    <location>
        <begin position="169"/>
        <end position="194"/>
    </location>
</feature>
<dbReference type="Proteomes" id="UP000249819">
    <property type="component" value="Unassembled WGS sequence"/>
</dbReference>
<keyword evidence="5 6" id="KW-0472">Membrane</keyword>
<dbReference type="EMBL" id="QLMA01000004">
    <property type="protein sequence ID" value="RAJ82279.1"/>
    <property type="molecule type" value="Genomic_DNA"/>
</dbReference>
<dbReference type="AlphaFoldDB" id="A0A327VZ65"/>
<dbReference type="InterPro" id="IPR050250">
    <property type="entry name" value="Macrolide_Exporter_MacB"/>
</dbReference>
<gene>
    <name evidence="8" type="ORF">CLV59_104504</name>
</gene>
<feature type="domain" description="ABC3 transporter permease C-terminal" evidence="7">
    <location>
        <begin position="88"/>
        <end position="201"/>
    </location>
</feature>
<comment type="subcellular location">
    <subcellularLocation>
        <location evidence="1">Cell membrane</location>
        <topology evidence="1">Multi-pass membrane protein</topology>
    </subcellularLocation>
</comment>
<evidence type="ECO:0000259" key="7">
    <source>
        <dbReference type="Pfam" id="PF02687"/>
    </source>
</evidence>
<keyword evidence="4 6" id="KW-1133">Transmembrane helix</keyword>
<dbReference type="PANTHER" id="PTHR30572:SF18">
    <property type="entry name" value="ABC-TYPE MACROLIDE FAMILY EXPORT SYSTEM PERMEASE COMPONENT 2"/>
    <property type="match status" value="1"/>
</dbReference>
<protein>
    <submittedName>
        <fullName evidence="8">FtsX-like permease family protein</fullName>
    </submittedName>
</protein>
<keyword evidence="2" id="KW-1003">Cell membrane</keyword>
<feature type="transmembrane region" description="Helical" evidence="6">
    <location>
        <begin position="129"/>
        <end position="149"/>
    </location>
</feature>
<dbReference type="GO" id="GO:0005886">
    <property type="term" value="C:plasma membrane"/>
    <property type="evidence" value="ECO:0007669"/>
    <property type="project" value="UniProtKB-SubCell"/>
</dbReference>
<evidence type="ECO:0000256" key="5">
    <source>
        <dbReference type="ARBA" id="ARBA00023136"/>
    </source>
</evidence>
<evidence type="ECO:0000256" key="6">
    <source>
        <dbReference type="SAM" id="Phobius"/>
    </source>
</evidence>
<keyword evidence="9" id="KW-1185">Reference proteome</keyword>
<evidence type="ECO:0000313" key="8">
    <source>
        <dbReference type="EMBL" id="RAJ82279.1"/>
    </source>
</evidence>
<evidence type="ECO:0000256" key="4">
    <source>
        <dbReference type="ARBA" id="ARBA00022989"/>
    </source>
</evidence>
<name>A0A327VZ65_9BACT</name>
<organism evidence="8 9">
    <name type="scientific">Chitinophaga dinghuensis</name>
    <dbReference type="NCBI Taxonomy" id="1539050"/>
    <lineage>
        <taxon>Bacteria</taxon>
        <taxon>Pseudomonadati</taxon>
        <taxon>Bacteroidota</taxon>
        <taxon>Chitinophagia</taxon>
        <taxon>Chitinophagales</taxon>
        <taxon>Chitinophagaceae</taxon>
        <taxon>Chitinophaga</taxon>
    </lineage>
</organism>
<dbReference type="Pfam" id="PF02687">
    <property type="entry name" value="FtsX"/>
    <property type="match status" value="1"/>
</dbReference>
<evidence type="ECO:0000256" key="3">
    <source>
        <dbReference type="ARBA" id="ARBA00022692"/>
    </source>
</evidence>
<feature type="transmembrane region" description="Helical" evidence="6">
    <location>
        <begin position="85"/>
        <end position="109"/>
    </location>
</feature>
<comment type="caution">
    <text evidence="8">The sequence shown here is derived from an EMBL/GenBank/DDBJ whole genome shotgun (WGS) entry which is preliminary data.</text>
</comment>
<evidence type="ECO:0000313" key="9">
    <source>
        <dbReference type="Proteomes" id="UP000249819"/>
    </source>
</evidence>
<proteinExistence type="predicted"/>